<dbReference type="EMBL" id="FORU01000004">
    <property type="protein sequence ID" value="SFJ23109.1"/>
    <property type="molecule type" value="Genomic_DNA"/>
</dbReference>
<protein>
    <submittedName>
        <fullName evidence="1">Uncharacterized protein</fullName>
    </submittedName>
</protein>
<dbReference type="AlphaFoldDB" id="A0A1I3PNY1"/>
<evidence type="ECO:0000313" key="2">
    <source>
        <dbReference type="Proteomes" id="UP000243887"/>
    </source>
</evidence>
<organism evidence="1 2">
    <name type="scientific">Myroides guanonis</name>
    <dbReference type="NCBI Taxonomy" id="1150112"/>
    <lineage>
        <taxon>Bacteria</taxon>
        <taxon>Pseudomonadati</taxon>
        <taxon>Bacteroidota</taxon>
        <taxon>Flavobacteriia</taxon>
        <taxon>Flavobacteriales</taxon>
        <taxon>Flavobacteriaceae</taxon>
        <taxon>Myroides</taxon>
    </lineage>
</organism>
<evidence type="ECO:0000313" key="1">
    <source>
        <dbReference type="EMBL" id="SFJ23109.1"/>
    </source>
</evidence>
<reference evidence="2" key="1">
    <citation type="submission" date="2016-10" db="EMBL/GenBank/DDBJ databases">
        <authorList>
            <person name="Varghese N."/>
            <person name="Submissions S."/>
        </authorList>
    </citation>
    <scope>NUCLEOTIDE SEQUENCE [LARGE SCALE GENOMIC DNA]</scope>
    <source>
        <strain evidence="2">DSM 26542</strain>
    </source>
</reference>
<name>A0A1I3PNY1_9FLAO</name>
<dbReference type="STRING" id="1150112.SAMN04487893_104190"/>
<proteinExistence type="predicted"/>
<dbReference type="Proteomes" id="UP000243887">
    <property type="component" value="Unassembled WGS sequence"/>
</dbReference>
<gene>
    <name evidence="1" type="ORF">SAMN04487893_104190</name>
</gene>
<dbReference type="PROSITE" id="PS51257">
    <property type="entry name" value="PROKAR_LIPOPROTEIN"/>
    <property type="match status" value="1"/>
</dbReference>
<dbReference type="RefSeq" id="WP_090678478.1">
    <property type="nucleotide sequence ID" value="NZ_FORU01000004.1"/>
</dbReference>
<accession>A0A1I3PNY1</accession>
<keyword evidence="2" id="KW-1185">Reference proteome</keyword>
<sequence>MLYKYLIFLLLLISCQDRQETNDSAINFDELNDNPNYEYVTYLNFENESFVEGHKEEIEQLSTTYNLDVACVNQMLVDYLRYITDYYNQNNRYIGKFKS</sequence>